<dbReference type="EMBL" id="CP030840">
    <property type="protein sequence ID" value="AXC15052.1"/>
    <property type="molecule type" value="Genomic_DNA"/>
</dbReference>
<keyword evidence="8" id="KW-1185">Reference proteome</keyword>
<dbReference type="InterPro" id="IPR050226">
    <property type="entry name" value="NagZ_Beta-hexosaminidase"/>
</dbReference>
<dbReference type="AlphaFoldDB" id="A0A2Z5G724"/>
<dbReference type="InterPro" id="IPR017853">
    <property type="entry name" value="GH"/>
</dbReference>
<dbReference type="PANTHER" id="PTHR30480">
    <property type="entry name" value="BETA-HEXOSAMINIDASE-RELATED"/>
    <property type="match status" value="1"/>
</dbReference>
<evidence type="ECO:0000313" key="8">
    <source>
        <dbReference type="Proteomes" id="UP000253606"/>
    </source>
</evidence>
<dbReference type="EC" id="3.2.1.52" evidence="3"/>
<feature type="domain" description="Glycoside hydrolase family 3 N-terminal" evidence="6">
    <location>
        <begin position="4"/>
        <end position="320"/>
    </location>
</feature>
<dbReference type="PANTHER" id="PTHR30480:SF13">
    <property type="entry name" value="BETA-HEXOSAMINIDASE"/>
    <property type="match status" value="1"/>
</dbReference>
<dbReference type="SUPFAM" id="SSF51445">
    <property type="entry name" value="(Trans)glycosidases"/>
    <property type="match status" value="1"/>
</dbReference>
<gene>
    <name evidence="7" type="ORF">ACPOL_5806</name>
</gene>
<organism evidence="7 8">
    <name type="scientific">Acidisarcina polymorpha</name>
    <dbReference type="NCBI Taxonomy" id="2211140"/>
    <lineage>
        <taxon>Bacteria</taxon>
        <taxon>Pseudomonadati</taxon>
        <taxon>Acidobacteriota</taxon>
        <taxon>Terriglobia</taxon>
        <taxon>Terriglobales</taxon>
        <taxon>Acidobacteriaceae</taxon>
        <taxon>Acidisarcina</taxon>
    </lineage>
</organism>
<accession>A0A2Z5G724</accession>
<sequence>MIAIRKQVGQLLIVGLEGAVLTASERGWLKILDPGGVILFRRNIETVEQTLRLLEEASSVASTVLFRCVDLEGGLVDRLRDLLAPMPSAAAVGAAKKRSAAVKHGKLIGREAKMLGFNTVFAPVLDLGLEESRTVMRTRTVSADPEEVAAYADGFLSGLEQCEIVGCGKHFPGLGGGTLDSHQATPVIERSGETLWKNDLFPFRKLKARMPLVMVSHACYPAAGEQKPASISRYWITDVLTKRMGYRGLILSDDLEMGGVLSASSIEEASIQSVLAGTHLIEICKEPSLIFRAYEALLSEAERSTVFRRMVEAASRKISRAKRRLLSAAAVKPPSQLQMRAMVADVNAFRAKYPEP</sequence>
<dbReference type="InterPro" id="IPR036962">
    <property type="entry name" value="Glyco_hydro_3_N_sf"/>
</dbReference>
<dbReference type="Proteomes" id="UP000253606">
    <property type="component" value="Chromosome"/>
</dbReference>
<evidence type="ECO:0000256" key="4">
    <source>
        <dbReference type="ARBA" id="ARBA00022801"/>
    </source>
</evidence>
<keyword evidence="5" id="KW-0326">Glycosidase</keyword>
<dbReference type="RefSeq" id="WP_114209699.1">
    <property type="nucleotide sequence ID" value="NZ_CP030840.1"/>
</dbReference>
<dbReference type="GO" id="GO:0004563">
    <property type="term" value="F:beta-N-acetylhexosaminidase activity"/>
    <property type="evidence" value="ECO:0007669"/>
    <property type="project" value="UniProtKB-EC"/>
</dbReference>
<dbReference type="NCBIfam" id="NF003740">
    <property type="entry name" value="PRK05337.1"/>
    <property type="match status" value="1"/>
</dbReference>
<comment type="similarity">
    <text evidence="2">Belongs to the glycosyl hydrolase 3 family.</text>
</comment>
<comment type="catalytic activity">
    <reaction evidence="1">
        <text>Hydrolysis of terminal non-reducing N-acetyl-D-hexosamine residues in N-acetyl-beta-D-hexosaminides.</text>
        <dbReference type="EC" id="3.2.1.52"/>
    </reaction>
</comment>
<evidence type="ECO:0000256" key="5">
    <source>
        <dbReference type="ARBA" id="ARBA00023295"/>
    </source>
</evidence>
<dbReference type="InterPro" id="IPR001764">
    <property type="entry name" value="Glyco_hydro_3_N"/>
</dbReference>
<dbReference type="Gene3D" id="3.20.20.300">
    <property type="entry name" value="Glycoside hydrolase, family 3, N-terminal domain"/>
    <property type="match status" value="1"/>
</dbReference>
<dbReference type="OrthoDB" id="9805821at2"/>
<evidence type="ECO:0000313" key="7">
    <source>
        <dbReference type="EMBL" id="AXC15052.1"/>
    </source>
</evidence>
<dbReference type="KEGG" id="abas:ACPOL_5806"/>
<evidence type="ECO:0000256" key="1">
    <source>
        <dbReference type="ARBA" id="ARBA00001231"/>
    </source>
</evidence>
<proteinExistence type="inferred from homology"/>
<evidence type="ECO:0000259" key="6">
    <source>
        <dbReference type="Pfam" id="PF00933"/>
    </source>
</evidence>
<keyword evidence="4" id="KW-0378">Hydrolase</keyword>
<evidence type="ECO:0000256" key="2">
    <source>
        <dbReference type="ARBA" id="ARBA00005336"/>
    </source>
</evidence>
<dbReference type="Pfam" id="PF00933">
    <property type="entry name" value="Glyco_hydro_3"/>
    <property type="match status" value="1"/>
</dbReference>
<reference evidence="7 8" key="1">
    <citation type="journal article" date="2018" name="Front. Microbiol.">
        <title>Hydrolytic Capabilities as a Key to Environmental Success: Chitinolytic and Cellulolytic Acidobacteria From Acidic Sub-arctic Soils and Boreal Peatlands.</title>
        <authorList>
            <person name="Belova S.E."/>
            <person name="Ravin N.V."/>
            <person name="Pankratov T.A."/>
            <person name="Rakitin A.L."/>
            <person name="Ivanova A.A."/>
            <person name="Beletsky A.V."/>
            <person name="Mardanov A.V."/>
            <person name="Sinninghe Damste J.S."/>
            <person name="Dedysh S.N."/>
        </authorList>
    </citation>
    <scope>NUCLEOTIDE SEQUENCE [LARGE SCALE GENOMIC DNA]</scope>
    <source>
        <strain evidence="7 8">SBC82</strain>
    </source>
</reference>
<dbReference type="GO" id="GO:0009254">
    <property type="term" value="P:peptidoglycan turnover"/>
    <property type="evidence" value="ECO:0007669"/>
    <property type="project" value="TreeGrafter"/>
</dbReference>
<name>A0A2Z5G724_9BACT</name>
<evidence type="ECO:0000256" key="3">
    <source>
        <dbReference type="ARBA" id="ARBA00012663"/>
    </source>
</evidence>
<dbReference type="GO" id="GO:0005975">
    <property type="term" value="P:carbohydrate metabolic process"/>
    <property type="evidence" value="ECO:0007669"/>
    <property type="project" value="InterPro"/>
</dbReference>
<protein>
    <recommendedName>
        <fullName evidence="3">beta-N-acetylhexosaminidase</fullName>
        <ecNumber evidence="3">3.2.1.52</ecNumber>
    </recommendedName>
</protein>